<feature type="domain" description="AAA" evidence="1">
    <location>
        <begin position="1"/>
        <end position="172"/>
    </location>
</feature>
<evidence type="ECO:0000313" key="3">
    <source>
        <dbReference type="Proteomes" id="UP000010816"/>
    </source>
</evidence>
<dbReference type="PANTHER" id="PTHR13696:SF99">
    <property type="entry name" value="COBYRINIC ACID AC-DIAMIDE SYNTHASE"/>
    <property type="match status" value="1"/>
</dbReference>
<dbReference type="Gene3D" id="3.40.50.300">
    <property type="entry name" value="P-loop containing nucleotide triphosphate hydrolases"/>
    <property type="match status" value="1"/>
</dbReference>
<dbReference type="InterPro" id="IPR025669">
    <property type="entry name" value="AAA_dom"/>
</dbReference>
<protein>
    <submittedName>
        <fullName evidence="2">ATPase involved in chromosome partitioning</fullName>
    </submittedName>
</protein>
<keyword evidence="2" id="KW-0614">Plasmid</keyword>
<sequence length="252" mass="27076">MQIIAIANQKGGVGKSTLAVHLAWLALEQERPVLLVDMDGQANSSRTFTDEFTGVLASKLFTEAPGTLKGSPQAISDQFSLIPADMAINDVEGLELETIERPAAHIRALPLTAETLVIIDTPPTLGRRLLSALIAADAVVSPVALNGYSIQGITDLQKTIQTVMRRFNPRLKNLGLLANMVNSRSATHAQMLGELRQVLGDKLLSVTLGHRVAISDAIDRGRPVWQGTRGESAQRAAQEMRGVCTAILEKLS</sequence>
<dbReference type="OrthoDB" id="9815116at2"/>
<dbReference type="PANTHER" id="PTHR13696">
    <property type="entry name" value="P-LOOP CONTAINING NUCLEOSIDE TRIPHOSPHATE HYDROLASE"/>
    <property type="match status" value="1"/>
</dbReference>
<geneLocation type="plasmid" evidence="2 3">
    <name>pTHIMO01</name>
</geneLocation>
<dbReference type="InterPro" id="IPR027417">
    <property type="entry name" value="P-loop_NTPase"/>
</dbReference>
<keyword evidence="3" id="KW-1185">Reference proteome</keyword>
<dbReference type="Proteomes" id="UP000010816">
    <property type="component" value="Plasmid pTHIMO01"/>
</dbReference>
<gene>
    <name evidence="2" type="ORF">Thimo_3739</name>
</gene>
<dbReference type="HOGENOM" id="CLU_037612_1_1_6"/>
<organism evidence="2 3">
    <name type="scientific">Thioflavicoccus mobilis 8321</name>
    <dbReference type="NCBI Taxonomy" id="765912"/>
    <lineage>
        <taxon>Bacteria</taxon>
        <taxon>Pseudomonadati</taxon>
        <taxon>Pseudomonadota</taxon>
        <taxon>Gammaproteobacteria</taxon>
        <taxon>Chromatiales</taxon>
        <taxon>Chromatiaceae</taxon>
        <taxon>Thioflavicoccus</taxon>
    </lineage>
</organism>
<dbReference type="Pfam" id="PF13614">
    <property type="entry name" value="AAA_31"/>
    <property type="match status" value="1"/>
</dbReference>
<dbReference type="EMBL" id="CP003052">
    <property type="protein sequence ID" value="AGA92391.1"/>
    <property type="molecule type" value="Genomic_DNA"/>
</dbReference>
<dbReference type="RefSeq" id="WP_015282510.1">
    <property type="nucleotide sequence ID" value="NC_019941.1"/>
</dbReference>
<name>L0H2D5_9GAMM</name>
<dbReference type="KEGG" id="tmb:Thimo_3739"/>
<dbReference type="AlphaFoldDB" id="L0H2D5"/>
<dbReference type="PIRSF" id="PIRSF009320">
    <property type="entry name" value="Nuc_binding_HP_1000"/>
    <property type="match status" value="1"/>
</dbReference>
<evidence type="ECO:0000313" key="2">
    <source>
        <dbReference type="EMBL" id="AGA92391.1"/>
    </source>
</evidence>
<evidence type="ECO:0000259" key="1">
    <source>
        <dbReference type="Pfam" id="PF13614"/>
    </source>
</evidence>
<dbReference type="SUPFAM" id="SSF52540">
    <property type="entry name" value="P-loop containing nucleoside triphosphate hydrolases"/>
    <property type="match status" value="1"/>
</dbReference>
<reference evidence="2 3" key="1">
    <citation type="submission" date="2011-09" db="EMBL/GenBank/DDBJ databases">
        <title>Complete sequence of plasmid of Thioflavicoccus mobilis 8321.</title>
        <authorList>
            <consortium name="US DOE Joint Genome Institute"/>
            <person name="Lucas S."/>
            <person name="Han J."/>
            <person name="Lapidus A."/>
            <person name="Cheng J.-F."/>
            <person name="Goodwin L."/>
            <person name="Pitluck S."/>
            <person name="Peters L."/>
            <person name="Ovchinnikova G."/>
            <person name="Lu M."/>
            <person name="Detter J.C."/>
            <person name="Han C."/>
            <person name="Tapia R."/>
            <person name="Land M."/>
            <person name="Hauser L."/>
            <person name="Kyrpides N."/>
            <person name="Ivanova N."/>
            <person name="Pagani I."/>
            <person name="Vogl K."/>
            <person name="Liu Z."/>
            <person name="Imhoff J."/>
            <person name="Thiel V."/>
            <person name="Frigaard N.-U."/>
            <person name="Bryant D."/>
            <person name="Woyke T."/>
        </authorList>
    </citation>
    <scope>NUCLEOTIDE SEQUENCE [LARGE SCALE GENOMIC DNA]</scope>
    <source>
        <strain evidence="2 3">8321</strain>
        <plasmid evidence="3">Plasmid pTHIMO01</plasmid>
    </source>
</reference>
<proteinExistence type="predicted"/>
<dbReference type="CDD" id="cd02042">
    <property type="entry name" value="ParAB_family"/>
    <property type="match status" value="1"/>
</dbReference>
<accession>L0H2D5</accession>
<dbReference type="InterPro" id="IPR050678">
    <property type="entry name" value="DNA_Partitioning_ATPase"/>
</dbReference>